<dbReference type="GO" id="GO:0004311">
    <property type="term" value="F:geranylgeranyl diphosphate synthase activity"/>
    <property type="evidence" value="ECO:0007669"/>
    <property type="project" value="InterPro"/>
</dbReference>
<name>A0A8E2E477_9PEZI</name>
<keyword evidence="15" id="KW-0413">Isomerase</keyword>
<dbReference type="SUPFAM" id="SSF48576">
    <property type="entry name" value="Terpenoid synthases"/>
    <property type="match status" value="1"/>
</dbReference>
<comment type="catalytic activity">
    <reaction evidence="18">
        <text>all-trans-lycopene = gamma-carotene</text>
        <dbReference type="Rhea" id="RHEA:32219"/>
        <dbReference type="ChEBI" id="CHEBI:15948"/>
        <dbReference type="ChEBI" id="CHEBI:27740"/>
        <dbReference type="EC" id="5.5.1.19"/>
    </reaction>
</comment>
<evidence type="ECO:0000256" key="9">
    <source>
        <dbReference type="ARBA" id="ARBA00018909"/>
    </source>
</evidence>
<dbReference type="GO" id="GO:0045436">
    <property type="term" value="F:lycopene beta cyclase activity"/>
    <property type="evidence" value="ECO:0007669"/>
    <property type="project" value="UniProtKB-ARBA"/>
</dbReference>
<evidence type="ECO:0000256" key="16">
    <source>
        <dbReference type="ARBA" id="ARBA00023268"/>
    </source>
</evidence>
<dbReference type="GO" id="GO:0051996">
    <property type="term" value="F:squalene synthase [NAD(P)H] activity"/>
    <property type="evidence" value="ECO:0007669"/>
    <property type="project" value="InterPro"/>
</dbReference>
<evidence type="ECO:0000256" key="11">
    <source>
        <dbReference type="ARBA" id="ARBA00022692"/>
    </source>
</evidence>
<dbReference type="InterPro" id="IPR033904">
    <property type="entry name" value="Trans_IPPS_HH"/>
</dbReference>
<organism evidence="20 21">
    <name type="scientific">Lepidopterella palustris CBS 459.81</name>
    <dbReference type="NCBI Taxonomy" id="1314670"/>
    <lineage>
        <taxon>Eukaryota</taxon>
        <taxon>Fungi</taxon>
        <taxon>Dikarya</taxon>
        <taxon>Ascomycota</taxon>
        <taxon>Pezizomycotina</taxon>
        <taxon>Dothideomycetes</taxon>
        <taxon>Pleosporomycetidae</taxon>
        <taxon>Mytilinidiales</taxon>
        <taxon>Argynnaceae</taxon>
        <taxon>Lepidopterella</taxon>
    </lineage>
</organism>
<dbReference type="AlphaFoldDB" id="A0A8E2E477"/>
<dbReference type="InterPro" id="IPR019845">
    <property type="entry name" value="Squalene/phytoene_synthase_CS"/>
</dbReference>
<feature type="transmembrane region" description="Helical" evidence="19">
    <location>
        <begin position="176"/>
        <end position="198"/>
    </location>
</feature>
<protein>
    <recommendedName>
        <fullName evidence="9">Bifunctional lycopene cyclase/phytoene synthase</fullName>
        <ecNumber evidence="8">2.5.1.32</ecNumber>
        <ecNumber evidence="7">5.5.1.19</ecNumber>
    </recommendedName>
</protein>
<keyword evidence="10" id="KW-0808">Transferase</keyword>
<dbReference type="EMBL" id="KV745167">
    <property type="protein sequence ID" value="OCK76935.1"/>
    <property type="molecule type" value="Genomic_DNA"/>
</dbReference>
<comment type="similarity">
    <text evidence="6">In the C-terminal section; belongs to the phytoene/squalene synthase family.</text>
</comment>
<evidence type="ECO:0000256" key="15">
    <source>
        <dbReference type="ARBA" id="ARBA00023235"/>
    </source>
</evidence>
<feature type="transmembrane region" description="Helical" evidence="19">
    <location>
        <begin position="12"/>
        <end position="28"/>
    </location>
</feature>
<dbReference type="EC" id="2.5.1.32" evidence="8"/>
<dbReference type="SFLD" id="SFLDS00005">
    <property type="entry name" value="Isoprenoid_Synthase_Type_I"/>
    <property type="match status" value="1"/>
</dbReference>
<keyword evidence="21" id="KW-1185">Reference proteome</keyword>
<dbReference type="InterPro" id="IPR008949">
    <property type="entry name" value="Isoprenoid_synthase_dom_sf"/>
</dbReference>
<comment type="pathway">
    <text evidence="3">Carotenoid biosynthesis; beta-carotene biosynthesis.</text>
</comment>
<comment type="similarity">
    <text evidence="5">In the N-terminal section; belongs to the lycopene beta-cyclase family.</text>
</comment>
<keyword evidence="16" id="KW-0511">Multifunctional enzyme</keyword>
<evidence type="ECO:0000256" key="19">
    <source>
        <dbReference type="SAM" id="Phobius"/>
    </source>
</evidence>
<evidence type="ECO:0000256" key="3">
    <source>
        <dbReference type="ARBA" id="ARBA00005089"/>
    </source>
</evidence>
<dbReference type="SFLD" id="SFLDG01212">
    <property type="entry name" value="Phytoene_synthase_like"/>
    <property type="match status" value="1"/>
</dbReference>
<dbReference type="NCBIfam" id="TIGR03462">
    <property type="entry name" value="CarR_dom_SF"/>
    <property type="match status" value="2"/>
</dbReference>
<keyword evidence="11 19" id="KW-0812">Transmembrane</keyword>
<dbReference type="UniPathway" id="UPA00802"/>
<evidence type="ECO:0000256" key="2">
    <source>
        <dbReference type="ARBA" id="ARBA00004141"/>
    </source>
</evidence>
<feature type="transmembrane region" description="Helical" evidence="19">
    <location>
        <begin position="80"/>
        <end position="102"/>
    </location>
</feature>
<evidence type="ECO:0000256" key="14">
    <source>
        <dbReference type="ARBA" id="ARBA00023136"/>
    </source>
</evidence>
<feature type="transmembrane region" description="Helical" evidence="19">
    <location>
        <begin position="152"/>
        <end position="170"/>
    </location>
</feature>
<evidence type="ECO:0000256" key="5">
    <source>
        <dbReference type="ARBA" id="ARBA00008247"/>
    </source>
</evidence>
<comment type="subcellular location">
    <subcellularLocation>
        <location evidence="2">Membrane</location>
        <topology evidence="2">Multi-pass membrane protein</topology>
    </subcellularLocation>
</comment>
<evidence type="ECO:0000256" key="8">
    <source>
        <dbReference type="ARBA" id="ARBA00012396"/>
    </source>
</evidence>
<dbReference type="GO" id="GO:0016117">
    <property type="term" value="P:carotenoid biosynthetic process"/>
    <property type="evidence" value="ECO:0007669"/>
    <property type="project" value="UniProtKB-KW"/>
</dbReference>
<evidence type="ECO:0000313" key="20">
    <source>
        <dbReference type="EMBL" id="OCK76935.1"/>
    </source>
</evidence>
<keyword evidence="12" id="KW-0125">Carotenoid biosynthesis</keyword>
<gene>
    <name evidence="20" type="ORF">K432DRAFT_334825</name>
</gene>
<evidence type="ECO:0000256" key="10">
    <source>
        <dbReference type="ARBA" id="ARBA00022679"/>
    </source>
</evidence>
<evidence type="ECO:0000256" key="4">
    <source>
        <dbReference type="ARBA" id="ARBA00005172"/>
    </source>
</evidence>
<sequence>MGFEYSLVHVKYTFPLAALLTLLYRPLLTKLDVYKIASLVTIAVVSTTPWDSYLIRHRIWTYPSDVILGPKLFDIPAEELFFFIIQTYNTSLLYLLLSRPTFHPVYLRAERPLAHPRGPKNAQWRFFNLLGQLVFAYGIKSGIDMIRDGGRGTYMGLIIAWSGPFIMLLWSLAYQFIIGLPLSNTATPIVLSTLYLWIIDTLALKRGTWVIETGTKLGIHLWDGLEIEEAVFFLITNTLIVFGLIAFDNALAILQTFPKLFPDVPPYPSPLLLVRALLKAASEYDEERIRGLRDAVDRSRRKSRSFYLASSVFQGGLRRDLLLLYSFCRVSDDLVDDATSMTEAREWIAKLRQFLDMTYGRLGTAEPAKQFILLEFPPDAQLSLLQLPTQYLSPEPFYDLLRGFEMDLAFAKPSQGQKKLSHPISDEVDLELYARRVAGTVAELCLELVFYHFKLAMSKEEKNSILQAGIRMGLALQYVNIARDISVDAKMNRVYLPLVWLKEEGLTLESVLRDPNGPRIEKLRSRLLGKAFASYEESRGAIEKLPTEVRGPMRVVIESYMEIGRVLREEGHQVKAGKATVPKLRRMRVAWKALNR</sequence>
<evidence type="ECO:0000256" key="13">
    <source>
        <dbReference type="ARBA" id="ARBA00022989"/>
    </source>
</evidence>
<comment type="catalytic activity">
    <reaction evidence="1">
        <text>2 (2E,6E,10E)-geranylgeranyl diphosphate = 15-cis-phytoene + 2 diphosphate</text>
        <dbReference type="Rhea" id="RHEA:34475"/>
        <dbReference type="ChEBI" id="CHEBI:27787"/>
        <dbReference type="ChEBI" id="CHEBI:33019"/>
        <dbReference type="ChEBI" id="CHEBI:58756"/>
        <dbReference type="EC" id="2.5.1.32"/>
    </reaction>
</comment>
<evidence type="ECO:0000256" key="6">
    <source>
        <dbReference type="ARBA" id="ARBA00008406"/>
    </source>
</evidence>
<accession>A0A8E2E477</accession>
<reference evidence="20 21" key="1">
    <citation type="journal article" date="2016" name="Nat. Commun.">
        <title>Ectomycorrhizal ecology is imprinted in the genome of the dominant symbiotic fungus Cenococcum geophilum.</title>
        <authorList>
            <consortium name="DOE Joint Genome Institute"/>
            <person name="Peter M."/>
            <person name="Kohler A."/>
            <person name="Ohm R.A."/>
            <person name="Kuo A."/>
            <person name="Krutzmann J."/>
            <person name="Morin E."/>
            <person name="Arend M."/>
            <person name="Barry K.W."/>
            <person name="Binder M."/>
            <person name="Choi C."/>
            <person name="Clum A."/>
            <person name="Copeland A."/>
            <person name="Grisel N."/>
            <person name="Haridas S."/>
            <person name="Kipfer T."/>
            <person name="LaButti K."/>
            <person name="Lindquist E."/>
            <person name="Lipzen A."/>
            <person name="Maire R."/>
            <person name="Meier B."/>
            <person name="Mihaltcheva S."/>
            <person name="Molinier V."/>
            <person name="Murat C."/>
            <person name="Poggeler S."/>
            <person name="Quandt C.A."/>
            <person name="Sperisen C."/>
            <person name="Tritt A."/>
            <person name="Tisserant E."/>
            <person name="Crous P.W."/>
            <person name="Henrissat B."/>
            <person name="Nehls U."/>
            <person name="Egli S."/>
            <person name="Spatafora J.W."/>
            <person name="Grigoriev I.V."/>
            <person name="Martin F.M."/>
        </authorList>
    </citation>
    <scope>NUCLEOTIDE SEQUENCE [LARGE SCALE GENOMIC DNA]</scope>
    <source>
        <strain evidence="20 21">CBS 459.81</strain>
    </source>
</reference>
<comment type="pathway">
    <text evidence="4">Carotenoid biosynthesis; phytoene biosynthesis; all-trans-phytoene from geranylgeranyl diphosphate: step 1/1.</text>
</comment>
<dbReference type="InterPro" id="IPR017825">
    <property type="entry name" value="Lycopene_cyclase_dom"/>
</dbReference>
<keyword evidence="13 19" id="KW-1133">Transmembrane helix</keyword>
<dbReference type="Proteomes" id="UP000250266">
    <property type="component" value="Unassembled WGS sequence"/>
</dbReference>
<evidence type="ECO:0000256" key="7">
    <source>
        <dbReference type="ARBA" id="ARBA00012242"/>
    </source>
</evidence>
<dbReference type="SFLD" id="SFLDG01018">
    <property type="entry name" value="Squalene/Phytoene_Synthase_Lik"/>
    <property type="match status" value="1"/>
</dbReference>
<dbReference type="OrthoDB" id="6600518at2759"/>
<dbReference type="GO" id="GO:0016020">
    <property type="term" value="C:membrane"/>
    <property type="evidence" value="ECO:0007669"/>
    <property type="project" value="UniProtKB-SubCell"/>
</dbReference>
<dbReference type="GO" id="GO:0016872">
    <property type="term" value="F:intramolecular lyase activity"/>
    <property type="evidence" value="ECO:0007669"/>
    <property type="project" value="InterPro"/>
</dbReference>
<proteinExistence type="inferred from homology"/>
<dbReference type="InterPro" id="IPR002060">
    <property type="entry name" value="Squ/phyt_synthse"/>
</dbReference>
<dbReference type="EC" id="5.5.1.19" evidence="7"/>
<dbReference type="CDD" id="cd00683">
    <property type="entry name" value="Trans_IPPS_HH"/>
    <property type="match status" value="1"/>
</dbReference>
<comment type="catalytic activity">
    <reaction evidence="17">
        <text>gamma-carotene = all-trans-beta-carotene</text>
        <dbReference type="Rhea" id="RHEA:32239"/>
        <dbReference type="ChEBI" id="CHEBI:17579"/>
        <dbReference type="ChEBI" id="CHEBI:27740"/>
        <dbReference type="EC" id="5.5.1.19"/>
    </reaction>
</comment>
<keyword evidence="14 19" id="KW-0472">Membrane</keyword>
<dbReference type="InterPro" id="IPR044843">
    <property type="entry name" value="Trans_IPPS_bact-type"/>
</dbReference>
<dbReference type="Gene3D" id="1.10.600.10">
    <property type="entry name" value="Farnesyl Diphosphate Synthase"/>
    <property type="match status" value="1"/>
</dbReference>
<feature type="transmembrane region" description="Helical" evidence="19">
    <location>
        <begin position="230"/>
        <end position="254"/>
    </location>
</feature>
<dbReference type="Pfam" id="PF00494">
    <property type="entry name" value="SQS_PSY"/>
    <property type="match status" value="1"/>
</dbReference>
<evidence type="ECO:0000256" key="12">
    <source>
        <dbReference type="ARBA" id="ARBA00022746"/>
    </source>
</evidence>
<evidence type="ECO:0000313" key="21">
    <source>
        <dbReference type="Proteomes" id="UP000250266"/>
    </source>
</evidence>
<dbReference type="PANTHER" id="PTHR31480">
    <property type="entry name" value="BIFUNCTIONAL LYCOPENE CYCLASE/PHYTOENE SYNTHASE"/>
    <property type="match status" value="1"/>
</dbReference>
<dbReference type="UniPathway" id="UPA00799">
    <property type="reaction ID" value="UER00773"/>
</dbReference>
<evidence type="ECO:0000256" key="17">
    <source>
        <dbReference type="ARBA" id="ARBA00029313"/>
    </source>
</evidence>
<dbReference type="PROSITE" id="PS01045">
    <property type="entry name" value="SQUALEN_PHYTOEN_SYN_2"/>
    <property type="match status" value="1"/>
</dbReference>
<evidence type="ECO:0000256" key="18">
    <source>
        <dbReference type="ARBA" id="ARBA00029335"/>
    </source>
</evidence>
<evidence type="ECO:0000256" key="1">
    <source>
        <dbReference type="ARBA" id="ARBA00001805"/>
    </source>
</evidence>